<feature type="repeat" description="WD" evidence="7">
    <location>
        <begin position="65"/>
        <end position="90"/>
    </location>
</feature>
<evidence type="ECO:0000256" key="3">
    <source>
        <dbReference type="ARBA" id="ARBA00023054"/>
    </source>
</evidence>
<dbReference type="AlphaFoldDB" id="A0AA40ESB7"/>
<feature type="non-terminal residue" evidence="8">
    <location>
        <position position="90"/>
    </location>
</feature>
<dbReference type="PANTHER" id="PTHR22847:SF637">
    <property type="entry name" value="WD REPEAT DOMAIN 5B"/>
    <property type="match status" value="1"/>
</dbReference>
<dbReference type="Proteomes" id="UP001172159">
    <property type="component" value="Unassembled WGS sequence"/>
</dbReference>
<keyword evidence="9" id="KW-1185">Reference proteome</keyword>
<feature type="non-terminal residue" evidence="8">
    <location>
        <position position="1"/>
    </location>
</feature>
<comment type="function">
    <text evidence="6">Involved in mitochondrial fission. Acts as an adapter protein required to form mitochondrial fission complexes. Formation of these complexes is required to promote constriction and fission of the mitochondrial compartment at a late step in mitochondrial division.</text>
</comment>
<keyword evidence="1 7" id="KW-0853">WD repeat</keyword>
<dbReference type="SUPFAM" id="SSF50978">
    <property type="entry name" value="WD40 repeat-like"/>
    <property type="match status" value="1"/>
</dbReference>
<gene>
    <name evidence="8" type="ORF">B0T21DRAFT_267477</name>
</gene>
<dbReference type="Gene3D" id="2.130.10.10">
    <property type="entry name" value="YVTN repeat-like/Quinoprotein amine dehydrogenase"/>
    <property type="match status" value="1"/>
</dbReference>
<dbReference type="PROSITE" id="PS00678">
    <property type="entry name" value="WD_REPEATS_1"/>
    <property type="match status" value="1"/>
</dbReference>
<reference evidence="8" key="1">
    <citation type="submission" date="2023-06" db="EMBL/GenBank/DDBJ databases">
        <title>Genome-scale phylogeny and comparative genomics of the fungal order Sordariales.</title>
        <authorList>
            <consortium name="Lawrence Berkeley National Laboratory"/>
            <person name="Hensen N."/>
            <person name="Bonometti L."/>
            <person name="Westerberg I."/>
            <person name="Brannstrom I.O."/>
            <person name="Guillou S."/>
            <person name="Cros-Aarteil S."/>
            <person name="Calhoun S."/>
            <person name="Haridas S."/>
            <person name="Kuo A."/>
            <person name="Mondo S."/>
            <person name="Pangilinan J."/>
            <person name="Riley R."/>
            <person name="Labutti K."/>
            <person name="Andreopoulos B."/>
            <person name="Lipzen A."/>
            <person name="Chen C."/>
            <person name="Yanf M."/>
            <person name="Daum C."/>
            <person name="Ng V."/>
            <person name="Clum A."/>
            <person name="Steindorff A."/>
            <person name="Ohm R."/>
            <person name="Martin F."/>
            <person name="Silar P."/>
            <person name="Natvig D."/>
            <person name="Lalanne C."/>
            <person name="Gautier V."/>
            <person name="Ament-Velasquez S.L."/>
            <person name="Kruys A."/>
            <person name="Hutchinson M.I."/>
            <person name="Powell A.J."/>
            <person name="Barry K."/>
            <person name="Miller A.N."/>
            <person name="Grigoriev I.V."/>
            <person name="Debuchy R."/>
            <person name="Gladieux P."/>
            <person name="Thoren M.H."/>
            <person name="Johannesson H."/>
        </authorList>
    </citation>
    <scope>NUCLEOTIDE SEQUENCE</scope>
    <source>
        <strain evidence="8">CBS 540.89</strain>
    </source>
</reference>
<dbReference type="PANTHER" id="PTHR22847">
    <property type="entry name" value="WD40 REPEAT PROTEIN"/>
    <property type="match status" value="1"/>
</dbReference>
<evidence type="ECO:0000256" key="1">
    <source>
        <dbReference type="ARBA" id="ARBA00022574"/>
    </source>
</evidence>
<comment type="similarity">
    <text evidence="4">Belongs to the WD repeat MDV1/CAF4 family.</text>
</comment>
<dbReference type="InterPro" id="IPR001680">
    <property type="entry name" value="WD40_rpt"/>
</dbReference>
<organism evidence="8 9">
    <name type="scientific">Apiosordaria backusii</name>
    <dbReference type="NCBI Taxonomy" id="314023"/>
    <lineage>
        <taxon>Eukaryota</taxon>
        <taxon>Fungi</taxon>
        <taxon>Dikarya</taxon>
        <taxon>Ascomycota</taxon>
        <taxon>Pezizomycotina</taxon>
        <taxon>Sordariomycetes</taxon>
        <taxon>Sordariomycetidae</taxon>
        <taxon>Sordariales</taxon>
        <taxon>Lasiosphaeriaceae</taxon>
        <taxon>Apiosordaria</taxon>
    </lineage>
</organism>
<dbReference type="InterPro" id="IPR015943">
    <property type="entry name" value="WD40/YVTN_repeat-like_dom_sf"/>
</dbReference>
<accession>A0AA40ESB7</accession>
<feature type="repeat" description="WD" evidence="7">
    <location>
        <begin position="16"/>
        <end position="57"/>
    </location>
</feature>
<dbReference type="InterPro" id="IPR019775">
    <property type="entry name" value="WD40_repeat_CS"/>
</dbReference>
<sequence>TILIVEVESNVWLWTLESYTDTVWLVTFLLDSQRLVSGLRDWIMKIWDTALGSCLQTLKGHSDWVQFLPDGQRLASGSHDKTIKIWDTAS</sequence>
<dbReference type="PROSITE" id="PS50082">
    <property type="entry name" value="WD_REPEATS_2"/>
    <property type="match status" value="2"/>
</dbReference>
<keyword evidence="2" id="KW-0677">Repeat</keyword>
<evidence type="ECO:0000256" key="2">
    <source>
        <dbReference type="ARBA" id="ARBA00022737"/>
    </source>
</evidence>
<comment type="caution">
    <text evidence="8">The sequence shown here is derived from an EMBL/GenBank/DDBJ whole genome shotgun (WGS) entry which is preliminary data.</text>
</comment>
<dbReference type="Pfam" id="PF00400">
    <property type="entry name" value="WD40"/>
    <property type="match status" value="2"/>
</dbReference>
<name>A0AA40ESB7_9PEZI</name>
<dbReference type="PROSITE" id="PS50294">
    <property type="entry name" value="WD_REPEATS_REGION"/>
    <property type="match status" value="1"/>
</dbReference>
<protein>
    <recommendedName>
        <fullName evidence="5">Mitochondrial division protein 1</fullName>
    </recommendedName>
</protein>
<dbReference type="InterPro" id="IPR036322">
    <property type="entry name" value="WD40_repeat_dom_sf"/>
</dbReference>
<evidence type="ECO:0000313" key="8">
    <source>
        <dbReference type="EMBL" id="KAK0744611.1"/>
    </source>
</evidence>
<evidence type="ECO:0000256" key="4">
    <source>
        <dbReference type="ARBA" id="ARBA00038415"/>
    </source>
</evidence>
<dbReference type="GO" id="GO:1990234">
    <property type="term" value="C:transferase complex"/>
    <property type="evidence" value="ECO:0007669"/>
    <property type="project" value="UniProtKB-ARBA"/>
</dbReference>
<keyword evidence="3" id="KW-0175">Coiled coil</keyword>
<evidence type="ECO:0000256" key="5">
    <source>
        <dbReference type="ARBA" id="ARBA00039789"/>
    </source>
</evidence>
<evidence type="ECO:0000256" key="7">
    <source>
        <dbReference type="PROSITE-ProRule" id="PRU00221"/>
    </source>
</evidence>
<dbReference type="SMART" id="SM00320">
    <property type="entry name" value="WD40"/>
    <property type="match status" value="2"/>
</dbReference>
<dbReference type="EMBL" id="JAUKTV010000002">
    <property type="protein sequence ID" value="KAK0744611.1"/>
    <property type="molecule type" value="Genomic_DNA"/>
</dbReference>
<dbReference type="GO" id="GO:0005634">
    <property type="term" value="C:nucleus"/>
    <property type="evidence" value="ECO:0007669"/>
    <property type="project" value="TreeGrafter"/>
</dbReference>
<evidence type="ECO:0000256" key="6">
    <source>
        <dbReference type="ARBA" id="ARBA00043913"/>
    </source>
</evidence>
<evidence type="ECO:0000313" key="9">
    <source>
        <dbReference type="Proteomes" id="UP001172159"/>
    </source>
</evidence>
<proteinExistence type="inferred from homology"/>